<feature type="transmembrane region" description="Helical" evidence="1">
    <location>
        <begin position="229"/>
        <end position="248"/>
    </location>
</feature>
<evidence type="ECO:0000256" key="1">
    <source>
        <dbReference type="SAM" id="Phobius"/>
    </source>
</evidence>
<name>V9DMC1_9EURO</name>
<feature type="transmembrane region" description="Helical" evidence="1">
    <location>
        <begin position="162"/>
        <end position="183"/>
    </location>
</feature>
<evidence type="ECO:0000313" key="3">
    <source>
        <dbReference type="Proteomes" id="UP000030678"/>
    </source>
</evidence>
<feature type="transmembrane region" description="Helical" evidence="1">
    <location>
        <begin position="12"/>
        <end position="37"/>
    </location>
</feature>
<dbReference type="HOGENOM" id="CLU_037033_1_0_1"/>
<protein>
    <submittedName>
        <fullName evidence="2">Uncharacterized protein</fullName>
    </submittedName>
</protein>
<gene>
    <name evidence="2" type="ORF">G647_00503</name>
</gene>
<keyword evidence="1" id="KW-0472">Membrane</keyword>
<dbReference type="RefSeq" id="XP_008722128.1">
    <property type="nucleotide sequence ID" value="XM_008723906.1"/>
</dbReference>
<feature type="transmembrane region" description="Helical" evidence="1">
    <location>
        <begin position="204"/>
        <end position="223"/>
    </location>
</feature>
<organism evidence="2 3">
    <name type="scientific">Cladophialophora carrionii CBS 160.54</name>
    <dbReference type="NCBI Taxonomy" id="1279043"/>
    <lineage>
        <taxon>Eukaryota</taxon>
        <taxon>Fungi</taxon>
        <taxon>Dikarya</taxon>
        <taxon>Ascomycota</taxon>
        <taxon>Pezizomycotina</taxon>
        <taxon>Eurotiomycetes</taxon>
        <taxon>Chaetothyriomycetidae</taxon>
        <taxon>Chaetothyriales</taxon>
        <taxon>Herpotrichiellaceae</taxon>
        <taxon>Cladophialophora</taxon>
    </lineage>
</organism>
<dbReference type="Proteomes" id="UP000030678">
    <property type="component" value="Unassembled WGS sequence"/>
</dbReference>
<feature type="transmembrane region" description="Helical" evidence="1">
    <location>
        <begin position="278"/>
        <end position="298"/>
    </location>
</feature>
<dbReference type="VEuPathDB" id="FungiDB:G647_00503"/>
<keyword evidence="1" id="KW-0812">Transmembrane</keyword>
<proteinExistence type="predicted"/>
<reference evidence="2 3" key="1">
    <citation type="submission" date="2013-03" db="EMBL/GenBank/DDBJ databases">
        <title>The Genome Sequence of Cladophialophora carrionii CBS 160.54.</title>
        <authorList>
            <consortium name="The Broad Institute Genomics Platform"/>
            <person name="Cuomo C."/>
            <person name="de Hoog S."/>
            <person name="Gorbushina A."/>
            <person name="Walker B."/>
            <person name="Young S.K."/>
            <person name="Zeng Q."/>
            <person name="Gargeya S."/>
            <person name="Fitzgerald M."/>
            <person name="Haas B."/>
            <person name="Abouelleil A."/>
            <person name="Allen A.W."/>
            <person name="Alvarado L."/>
            <person name="Arachchi H.M."/>
            <person name="Berlin A.M."/>
            <person name="Chapman S.B."/>
            <person name="Gainer-Dewar J."/>
            <person name="Goldberg J."/>
            <person name="Griggs A."/>
            <person name="Gujja S."/>
            <person name="Hansen M."/>
            <person name="Howarth C."/>
            <person name="Imamovic A."/>
            <person name="Ireland A."/>
            <person name="Larimer J."/>
            <person name="McCowan C."/>
            <person name="Murphy C."/>
            <person name="Pearson M."/>
            <person name="Poon T.W."/>
            <person name="Priest M."/>
            <person name="Roberts A."/>
            <person name="Saif S."/>
            <person name="Shea T."/>
            <person name="Sisk P."/>
            <person name="Sykes S."/>
            <person name="Wortman J."/>
            <person name="Nusbaum C."/>
            <person name="Birren B."/>
        </authorList>
    </citation>
    <scope>NUCLEOTIDE SEQUENCE [LARGE SCALE GENOMIC DNA]</scope>
    <source>
        <strain evidence="2 3">CBS 160.54</strain>
    </source>
</reference>
<keyword evidence="1" id="KW-1133">Transmembrane helix</keyword>
<dbReference type="AlphaFoldDB" id="V9DMC1"/>
<accession>V9DMC1</accession>
<dbReference type="GeneID" id="19978996"/>
<sequence>MSTQGSKNVAGALIFFAYIVAGLVLTGVICRDLIIMYDCFSRQKRKDVQASRRDSGRTKRGTQSRVSILAALSALSFAVLSYHMLNFLIQSYQSWAPSESLSDVTFSKIWKWSIESRLFRDFAESIINDPYRFWWTNVALAYSLGWNVYMTIEGFRNSFPHLWAYFLLDQILPVSFTQNMFLLAVHLQDDKKHAEMRALDPPSAVMQVLLVCTYFAVLATASITVGSGWFIWVLLATRALLFAPFLVLRPRIVRSGASIQHQDVSSSANHVPRHQAKWALAVISGYMALQLAQGFLTLPSSITAVLSVLHDNPAVSTLGYDLLIGISSLSISGLSGYQ</sequence>
<dbReference type="OrthoDB" id="2126185at2759"/>
<dbReference type="EMBL" id="KB822697">
    <property type="protein sequence ID" value="ETI28054.1"/>
    <property type="molecule type" value="Genomic_DNA"/>
</dbReference>
<feature type="transmembrane region" description="Helical" evidence="1">
    <location>
        <begin position="66"/>
        <end position="85"/>
    </location>
</feature>
<feature type="transmembrane region" description="Helical" evidence="1">
    <location>
        <begin position="318"/>
        <end position="337"/>
    </location>
</feature>
<evidence type="ECO:0000313" key="2">
    <source>
        <dbReference type="EMBL" id="ETI28054.1"/>
    </source>
</evidence>